<dbReference type="EMBL" id="CAEQ01000986">
    <property type="protein sequence ID" value="CCD13014.1"/>
    <property type="molecule type" value="Genomic_DNA"/>
</dbReference>
<feature type="domain" description="GAF" evidence="1">
    <location>
        <begin position="234"/>
        <end position="359"/>
    </location>
</feature>
<proteinExistence type="predicted"/>
<feature type="non-terminal residue" evidence="2">
    <location>
        <position position="360"/>
    </location>
</feature>
<dbReference type="InterPro" id="IPR003018">
    <property type="entry name" value="GAF"/>
</dbReference>
<reference evidence="3" key="1">
    <citation type="submission" date="2011-07" db="EMBL/GenBank/DDBJ databases">
        <title>Divergent evolution of antigenic variation in African trypanosomes.</title>
        <authorList>
            <person name="Jackson A.P."/>
            <person name="Berry A."/>
            <person name="Allison H.C."/>
            <person name="Burton P."/>
            <person name="Anderson J."/>
            <person name="Aslett M."/>
            <person name="Brown R."/>
            <person name="Corton N."/>
            <person name="Harris D."/>
            <person name="Hauser H."/>
            <person name="Gamble J."/>
            <person name="Gilderthorp R."/>
            <person name="McQuillan J."/>
            <person name="Quail M.A."/>
            <person name="Sanders M."/>
            <person name="Van Tonder A."/>
            <person name="Ginger M.L."/>
            <person name="Donelson J.E."/>
            <person name="Field M.C."/>
            <person name="Barry J.D."/>
            <person name="Berriman M."/>
            <person name="Hertz-Fowler C."/>
        </authorList>
    </citation>
    <scope>NUCLEOTIDE SEQUENCE [LARGE SCALE GENOMIC DNA]</scope>
    <source>
        <strain evidence="3">IL3000</strain>
    </source>
</reference>
<evidence type="ECO:0000313" key="2">
    <source>
        <dbReference type="EMBL" id="CCD13014.1"/>
    </source>
</evidence>
<sequence length="360" mass="39635">MTRNGGRHLLEAVTLCASILTRYKRSNMKLDEAEVRALRELSEKYQELLGEGPNVIGVHSNVPRNQPSVTDMVSPYESPVESIVRFAEKTINLQKPVTTVLEIMNDHLSYVLRAKNTHTFYVDPVNGLLYDPIHGVAAAVDESSPIGKAMVTGERLTVAGTLYLPLIYEGAHIGCVQSPCGRADYHSSTLLDSSLRIMCAALKNIIEAEKLNWNKEKAEAMLQMATQLARDNLEETVLASSIMNTVKSLTESARCSLFLVKDDMLEAHFEDGNVVTMPRGAGIAGYVAQTGETVNIPDAYADDRFNREVDKATGYRTKTILCMPVMYEGAIVAVAQLINKLDLTTESGLRLPRVLESGMR</sequence>
<dbReference type="Proteomes" id="UP000000702">
    <property type="component" value="Unassembled WGS sequence"/>
</dbReference>
<dbReference type="Pfam" id="PF01590">
    <property type="entry name" value="GAF"/>
    <property type="match status" value="1"/>
</dbReference>
<comment type="caution">
    <text evidence="2">The sequence shown here is derived from an EMBL/GenBank/DDBJ whole genome shotgun (WGS) entry which is preliminary data.</text>
</comment>
<evidence type="ECO:0000259" key="1">
    <source>
        <dbReference type="SMART" id="SM00065"/>
    </source>
</evidence>
<protein>
    <submittedName>
        <fullName evidence="2">WGS project CAEQ00000000 data, annotated contig 157</fullName>
    </submittedName>
</protein>
<dbReference type="OMA" id="IWARTEF"/>
<evidence type="ECO:0000313" key="3">
    <source>
        <dbReference type="Proteomes" id="UP000000702"/>
    </source>
</evidence>
<dbReference type="SMART" id="SM00065">
    <property type="entry name" value="GAF"/>
    <property type="match status" value="1"/>
</dbReference>
<name>F9W752_TRYCI</name>
<keyword evidence="3" id="KW-1185">Reference proteome</keyword>
<dbReference type="AlphaFoldDB" id="F9W752"/>
<dbReference type="VEuPathDB" id="TriTrypDB:TcIL3000_0_03920"/>
<gene>
    <name evidence="2" type="ORF">TCIL3000_0_03920</name>
</gene>
<dbReference type="InterPro" id="IPR029016">
    <property type="entry name" value="GAF-like_dom_sf"/>
</dbReference>
<reference evidence="2 3" key="2">
    <citation type="journal article" date="2012" name="Proc. Natl. Acad. Sci. U.S.A.">
        <title>Antigenic diversity is generated by distinct evolutionary mechanisms in African trypanosome species.</title>
        <authorList>
            <person name="Jackson A.P."/>
            <person name="Berry A."/>
            <person name="Aslett M."/>
            <person name="Allison H.C."/>
            <person name="Burton P."/>
            <person name="Vavrova-Anderson J."/>
            <person name="Brown R."/>
            <person name="Browne H."/>
            <person name="Corton N."/>
            <person name="Hauser H."/>
            <person name="Gamble J."/>
            <person name="Gilderthorp R."/>
            <person name="Marcello L."/>
            <person name="McQuillan J."/>
            <person name="Otto T.D."/>
            <person name="Quail M.A."/>
            <person name="Sanders M.J."/>
            <person name="van Tonder A."/>
            <person name="Ginger M.L."/>
            <person name="Field M.C."/>
            <person name="Barry J.D."/>
            <person name="Hertz-Fowler C."/>
            <person name="Berriman M."/>
        </authorList>
    </citation>
    <scope>NUCLEOTIDE SEQUENCE [LARGE SCALE GENOMIC DNA]</scope>
    <source>
        <strain evidence="2 3">IL3000</strain>
    </source>
</reference>
<dbReference type="Gene3D" id="3.30.450.40">
    <property type="match status" value="1"/>
</dbReference>
<accession>F9W752</accession>
<organism evidence="2 3">
    <name type="scientific">Trypanosoma congolense (strain IL3000)</name>
    <dbReference type="NCBI Taxonomy" id="1068625"/>
    <lineage>
        <taxon>Eukaryota</taxon>
        <taxon>Discoba</taxon>
        <taxon>Euglenozoa</taxon>
        <taxon>Kinetoplastea</taxon>
        <taxon>Metakinetoplastina</taxon>
        <taxon>Trypanosomatida</taxon>
        <taxon>Trypanosomatidae</taxon>
        <taxon>Trypanosoma</taxon>
        <taxon>Nannomonas</taxon>
    </lineage>
</organism>
<dbReference type="SUPFAM" id="SSF55781">
    <property type="entry name" value="GAF domain-like"/>
    <property type="match status" value="1"/>
</dbReference>
<dbReference type="PANTHER" id="PTHR43155:SF2">
    <property type="entry name" value="CYCLIC DI-GMP PHOSPHODIESTERASE PA4108"/>
    <property type="match status" value="1"/>
</dbReference>
<dbReference type="PANTHER" id="PTHR43155">
    <property type="entry name" value="CYCLIC DI-GMP PHOSPHODIESTERASE PA4108-RELATED"/>
    <property type="match status" value="1"/>
</dbReference>